<reference evidence="5 8" key="2">
    <citation type="submission" date="2019-07" db="EMBL/GenBank/DDBJ databases">
        <title>Whole genome shotgun sequence of Halolactibacillus halophilus NBRC 100868.</title>
        <authorList>
            <person name="Hosoyama A."/>
            <person name="Uohara A."/>
            <person name="Ohji S."/>
            <person name="Ichikawa N."/>
        </authorList>
    </citation>
    <scope>NUCLEOTIDE SEQUENCE [LARGE SCALE GENOMIC DNA]</scope>
    <source>
        <strain evidence="5 8">NBRC 100868</strain>
    </source>
</reference>
<dbReference type="STRING" id="306540.SAMN05421839_10714"/>
<feature type="domain" description="HTH marR-type" evidence="4">
    <location>
        <begin position="2"/>
        <end position="138"/>
    </location>
</feature>
<proteinExistence type="predicted"/>
<dbReference type="EMBL" id="BJWI01000005">
    <property type="protein sequence ID" value="GEM01123.1"/>
    <property type="molecule type" value="Genomic_DNA"/>
</dbReference>
<dbReference type="Proteomes" id="UP000242243">
    <property type="component" value="Unassembled WGS sequence"/>
</dbReference>
<dbReference type="InterPro" id="IPR000835">
    <property type="entry name" value="HTH_MarR-typ"/>
</dbReference>
<dbReference type="SUPFAM" id="SSF46785">
    <property type="entry name" value="Winged helix' DNA-binding domain"/>
    <property type="match status" value="1"/>
</dbReference>
<dbReference type="PANTHER" id="PTHR42756">
    <property type="entry name" value="TRANSCRIPTIONAL REGULATOR, MARR"/>
    <property type="match status" value="1"/>
</dbReference>
<dbReference type="InterPro" id="IPR023187">
    <property type="entry name" value="Tscrpt_reg_MarR-type_CS"/>
</dbReference>
<dbReference type="Proteomes" id="UP000321547">
    <property type="component" value="Unassembled WGS sequence"/>
</dbReference>
<evidence type="ECO:0000313" key="6">
    <source>
        <dbReference type="EMBL" id="SFP14804.1"/>
    </source>
</evidence>
<dbReference type="InterPro" id="IPR036390">
    <property type="entry name" value="WH_DNA-bd_sf"/>
</dbReference>
<dbReference type="OrthoDB" id="327696at2"/>
<dbReference type="GO" id="GO:0003677">
    <property type="term" value="F:DNA binding"/>
    <property type="evidence" value="ECO:0007669"/>
    <property type="project" value="UniProtKB-KW"/>
</dbReference>
<organism evidence="6 7">
    <name type="scientific">Halolactibacillus halophilus</name>
    <dbReference type="NCBI Taxonomy" id="306540"/>
    <lineage>
        <taxon>Bacteria</taxon>
        <taxon>Bacillati</taxon>
        <taxon>Bacillota</taxon>
        <taxon>Bacilli</taxon>
        <taxon>Bacillales</taxon>
        <taxon>Bacillaceae</taxon>
        <taxon>Halolactibacillus</taxon>
    </lineage>
</organism>
<dbReference type="InterPro" id="IPR036388">
    <property type="entry name" value="WH-like_DNA-bd_sf"/>
</dbReference>
<dbReference type="PROSITE" id="PS50995">
    <property type="entry name" value="HTH_MARR_2"/>
    <property type="match status" value="1"/>
</dbReference>
<evidence type="ECO:0000313" key="5">
    <source>
        <dbReference type="EMBL" id="GEM01123.1"/>
    </source>
</evidence>
<dbReference type="Gene3D" id="1.10.10.10">
    <property type="entry name" value="Winged helix-like DNA-binding domain superfamily/Winged helix DNA-binding domain"/>
    <property type="match status" value="1"/>
</dbReference>
<evidence type="ECO:0000256" key="3">
    <source>
        <dbReference type="ARBA" id="ARBA00023163"/>
    </source>
</evidence>
<dbReference type="EMBL" id="FOXC01000007">
    <property type="protein sequence ID" value="SFP14804.1"/>
    <property type="molecule type" value="Genomic_DNA"/>
</dbReference>
<keyword evidence="3" id="KW-0804">Transcription</keyword>
<gene>
    <name evidence="5" type="ORF">HHA03_06550</name>
    <name evidence="6" type="ORF">SAMN05421839_10714</name>
</gene>
<keyword evidence="1" id="KW-0805">Transcription regulation</keyword>
<evidence type="ECO:0000256" key="1">
    <source>
        <dbReference type="ARBA" id="ARBA00023015"/>
    </source>
</evidence>
<dbReference type="Pfam" id="PF01047">
    <property type="entry name" value="MarR"/>
    <property type="match status" value="1"/>
</dbReference>
<reference evidence="6 7" key="1">
    <citation type="submission" date="2016-10" db="EMBL/GenBank/DDBJ databases">
        <authorList>
            <person name="de Groot N.N."/>
        </authorList>
    </citation>
    <scope>NUCLEOTIDE SEQUENCE [LARGE SCALE GENOMIC DNA]</scope>
    <source>
        <strain evidence="6 7">DSM 17073</strain>
    </source>
</reference>
<protein>
    <submittedName>
        <fullName evidence="6">MarR family transcriptional regulator, multiple gene regulator MgrA</fullName>
    </submittedName>
</protein>
<dbReference type="SMART" id="SM00347">
    <property type="entry name" value="HTH_MARR"/>
    <property type="match status" value="1"/>
</dbReference>
<dbReference type="RefSeq" id="WP_089830663.1">
    <property type="nucleotide sequence ID" value="NZ_BJWI01000005.1"/>
</dbReference>
<evidence type="ECO:0000313" key="7">
    <source>
        <dbReference type="Proteomes" id="UP000242243"/>
    </source>
</evidence>
<keyword evidence="2" id="KW-0238">DNA-binding</keyword>
<evidence type="ECO:0000259" key="4">
    <source>
        <dbReference type="PROSITE" id="PS50995"/>
    </source>
</evidence>
<dbReference type="PANTHER" id="PTHR42756:SF1">
    <property type="entry name" value="TRANSCRIPTIONAL REPRESSOR OF EMRAB OPERON"/>
    <property type="match status" value="1"/>
</dbReference>
<dbReference type="GO" id="GO:0003700">
    <property type="term" value="F:DNA-binding transcription factor activity"/>
    <property type="evidence" value="ECO:0007669"/>
    <property type="project" value="InterPro"/>
</dbReference>
<evidence type="ECO:0000313" key="8">
    <source>
        <dbReference type="Proteomes" id="UP000321547"/>
    </source>
</evidence>
<name>A0A1I5MZ05_9BACI</name>
<sequence>MSNDLVLYIRFVYFALEREKNQYFEQHNLTSSQGDILLFLGGAYFHQKDVNQKNIEEHFHLTNPTVTGLLKRLEEKGFIDRKKSEIDGRQKLISLTDQSMRVLEDFQAYRETIDQKLLQNIDVDQRDFMIKQLRKLLSNLAPVHRHCKIDGRKNND</sequence>
<dbReference type="AlphaFoldDB" id="A0A1I5MZ05"/>
<dbReference type="PRINTS" id="PR00598">
    <property type="entry name" value="HTHMARR"/>
</dbReference>
<evidence type="ECO:0000256" key="2">
    <source>
        <dbReference type="ARBA" id="ARBA00023125"/>
    </source>
</evidence>
<keyword evidence="8" id="KW-1185">Reference proteome</keyword>
<accession>A0A1I5MZ05</accession>
<dbReference type="PROSITE" id="PS01117">
    <property type="entry name" value="HTH_MARR_1"/>
    <property type="match status" value="1"/>
</dbReference>